<proteinExistence type="predicted"/>
<organism evidence="1 2">
    <name type="scientific">Neophaeococcomyces mojaviensis</name>
    <dbReference type="NCBI Taxonomy" id="3383035"/>
    <lineage>
        <taxon>Eukaryota</taxon>
        <taxon>Fungi</taxon>
        <taxon>Dikarya</taxon>
        <taxon>Ascomycota</taxon>
        <taxon>Pezizomycotina</taxon>
        <taxon>Eurotiomycetes</taxon>
        <taxon>Chaetothyriomycetidae</taxon>
        <taxon>Chaetothyriales</taxon>
        <taxon>Chaetothyriales incertae sedis</taxon>
        <taxon>Neophaeococcomyces</taxon>
    </lineage>
</organism>
<keyword evidence="2" id="KW-1185">Reference proteome</keyword>
<protein>
    <submittedName>
        <fullName evidence="1">Uncharacterized protein</fullName>
    </submittedName>
</protein>
<reference evidence="1" key="1">
    <citation type="submission" date="2022-10" db="EMBL/GenBank/DDBJ databases">
        <title>Culturing micro-colonial fungi from biological soil crusts in the Mojave desert and describing Neophaeococcomyces mojavensis, and introducing the new genera and species Taxawa tesnikishii.</title>
        <authorList>
            <person name="Kurbessoian T."/>
            <person name="Stajich J.E."/>
        </authorList>
    </citation>
    <scope>NUCLEOTIDE SEQUENCE</scope>
    <source>
        <strain evidence="1">JES_112</strain>
    </source>
</reference>
<sequence>MSHGYPKTTRITDLKIYPIKSCRGFSIKSSTLTRKGLKHDRCCMFIDAKKVFITIRDKPEMTLIKTAVDIDADDKPVLKITFPAVVKDHSEKPKPDYENATTISVPLESDETWLEEHATLINAEIWKYETDAYAFTTPEIADVVTKYFTSWDPDSKVQLVIKGPTPRQCRGNGDPSVLGRKEFVNFPDVLPIQVANEKSLKELNGRLSQTGAHEITIERFRPNIIVESDNLEPWEEDEWKTLRINPPRSMLGSLSMMIGVGNESIDVDVAARCARCHVPNVDPDTAVPDKKEPWGTLYAYRRVDDGVKYKPCFGMLCCPRNEGTIEVGMEVEIREVMQAAGGKGEHRYVKGF</sequence>
<evidence type="ECO:0000313" key="2">
    <source>
        <dbReference type="Proteomes" id="UP001172386"/>
    </source>
</evidence>
<gene>
    <name evidence="1" type="ORF">H2198_008358</name>
</gene>
<dbReference type="Proteomes" id="UP001172386">
    <property type="component" value="Unassembled WGS sequence"/>
</dbReference>
<accession>A0ACC2ZY54</accession>
<evidence type="ECO:0000313" key="1">
    <source>
        <dbReference type="EMBL" id="KAJ9652389.1"/>
    </source>
</evidence>
<dbReference type="EMBL" id="JAPDRQ010000201">
    <property type="protein sequence ID" value="KAJ9652389.1"/>
    <property type="molecule type" value="Genomic_DNA"/>
</dbReference>
<comment type="caution">
    <text evidence="1">The sequence shown here is derived from an EMBL/GenBank/DDBJ whole genome shotgun (WGS) entry which is preliminary data.</text>
</comment>
<name>A0ACC2ZY54_9EURO</name>